<protein>
    <recommendedName>
        <fullName evidence="3">Aldehyde dehydrogenase</fullName>
    </recommendedName>
</protein>
<dbReference type="FunFam" id="3.40.605.10:FF:000004">
    <property type="entry name" value="Aldehyde dehydrogenase"/>
    <property type="match status" value="1"/>
</dbReference>
<dbReference type="CDD" id="cd07087">
    <property type="entry name" value="ALDH_F3-13-14_CALDH-like"/>
    <property type="match status" value="1"/>
</dbReference>
<dbReference type="Gene3D" id="3.40.605.10">
    <property type="entry name" value="Aldehyde Dehydrogenase, Chain A, domain 1"/>
    <property type="match status" value="1"/>
</dbReference>
<dbReference type="InterPro" id="IPR016161">
    <property type="entry name" value="Ald_DH/histidinol_DH"/>
</dbReference>
<dbReference type="InterPro" id="IPR016163">
    <property type="entry name" value="Ald_DH_C"/>
</dbReference>
<dbReference type="GO" id="GO:0004029">
    <property type="term" value="F:aldehyde dehydrogenase (NAD+) activity"/>
    <property type="evidence" value="ECO:0007669"/>
    <property type="project" value="TreeGrafter"/>
</dbReference>
<evidence type="ECO:0000313" key="6">
    <source>
        <dbReference type="EMBL" id="KZK73471.1"/>
    </source>
</evidence>
<dbReference type="RefSeq" id="WP_303682432.1">
    <property type="nucleotide sequence ID" value="NZ_LVWG01000036.1"/>
</dbReference>
<sequence length="458" mass="50510">MGEAFQQPVVQALRTAFDSGLTRPRAWRIRQLEALGRFLREREEDLAAAVQADVGKPPPEVFFTEIAFLQGEIRYALRHLGAWMRPKRAALPLLYQPAAASYTYEPLGVVLIIGAWNYPLQLVLSPLVSAIAAGNCAVLKPSEHAPRTSACIADGIGCYLDAQAFRVVEGGPREVRQLLRERFDHVFFTGSRAGGREVMQAAAIHPASVTLELGGRCPCIVDSGMHIRTVARRIAWAKFLNAGQTCIAPDYVLVRRGLEGMLADALREALVAFYGPSPGRSPRYARVVGDDRLLRLEERFPGIVEREHSGGRTIPPTILEDAGEEHAGAGEEIFGPVLPLVPYKVIGDAIAMIRSGQEPLAIYLFSTDREVQQRVLGETRSGGVCINDLLFQAAVPSLPFGGVGRSGFGAYHGRAGFEEFSTRRSVMKRPIVADIWLRYPPYGSRKFRFLRWLIGFFQ</sequence>
<evidence type="ECO:0000313" key="7">
    <source>
        <dbReference type="Proteomes" id="UP000076481"/>
    </source>
</evidence>
<dbReference type="GO" id="GO:0005737">
    <property type="term" value="C:cytoplasm"/>
    <property type="evidence" value="ECO:0007669"/>
    <property type="project" value="TreeGrafter"/>
</dbReference>
<comment type="caution">
    <text evidence="6">The sequence shown here is derived from an EMBL/GenBank/DDBJ whole genome shotgun (WGS) entry which is preliminary data.</text>
</comment>
<dbReference type="Proteomes" id="UP000076481">
    <property type="component" value="Unassembled WGS sequence"/>
</dbReference>
<dbReference type="Gene3D" id="3.40.309.10">
    <property type="entry name" value="Aldehyde Dehydrogenase, Chain A, domain 2"/>
    <property type="match status" value="1"/>
</dbReference>
<feature type="active site" evidence="4">
    <location>
        <position position="212"/>
    </location>
</feature>
<evidence type="ECO:0000259" key="5">
    <source>
        <dbReference type="Pfam" id="PF00171"/>
    </source>
</evidence>
<dbReference type="PROSITE" id="PS00070">
    <property type="entry name" value="ALDEHYDE_DEHYDR_CYS"/>
    <property type="match status" value="1"/>
</dbReference>
<dbReference type="AlphaFoldDB" id="A0A165L1Z1"/>
<gene>
    <name evidence="6" type="ORF">A3K90_01700</name>
</gene>
<dbReference type="InterPro" id="IPR012394">
    <property type="entry name" value="Aldehyde_DH_NAD(P)"/>
</dbReference>
<comment type="similarity">
    <text evidence="1 3">Belongs to the aldehyde dehydrogenase family.</text>
</comment>
<reference evidence="6 7" key="1">
    <citation type="submission" date="2016-03" db="EMBL/GenBank/DDBJ databases">
        <title>Speciation and ecological success in dimly lit waters: horizontal gene transfer in a green sulfur bacteria bloom unveiled by metagenomic assembly.</title>
        <authorList>
            <person name="Llorens-Mares T."/>
            <person name="Liu Z."/>
            <person name="Allen L.Z."/>
            <person name="Rusch D.B."/>
            <person name="Craig M.T."/>
            <person name="Dupont C.L."/>
            <person name="Bryant D.A."/>
            <person name="Casamayor E.O."/>
        </authorList>
    </citation>
    <scope>NUCLEOTIDE SEQUENCE [LARGE SCALE GENOMIC DNA]</scope>
    <source>
        <strain evidence="6">CIII</strain>
    </source>
</reference>
<proteinExistence type="inferred from homology"/>
<feature type="domain" description="Aldehyde dehydrogenase" evidence="5">
    <location>
        <begin position="10"/>
        <end position="269"/>
    </location>
</feature>
<evidence type="ECO:0000256" key="2">
    <source>
        <dbReference type="ARBA" id="ARBA00023002"/>
    </source>
</evidence>
<dbReference type="SUPFAM" id="SSF53720">
    <property type="entry name" value="ALDH-like"/>
    <property type="match status" value="1"/>
</dbReference>
<keyword evidence="2 3" id="KW-0560">Oxidoreductase</keyword>
<dbReference type="EMBL" id="LVWG01000036">
    <property type="protein sequence ID" value="KZK73471.1"/>
    <property type="molecule type" value="Genomic_DNA"/>
</dbReference>
<feature type="active site" evidence="4">
    <location>
        <position position="246"/>
    </location>
</feature>
<dbReference type="Pfam" id="PF00171">
    <property type="entry name" value="Aldedh"/>
    <property type="match status" value="2"/>
</dbReference>
<dbReference type="InterPro" id="IPR016160">
    <property type="entry name" value="Ald_DH_CS_CYS"/>
</dbReference>
<evidence type="ECO:0000256" key="3">
    <source>
        <dbReference type="PIRNR" id="PIRNR036492"/>
    </source>
</evidence>
<evidence type="ECO:0000256" key="1">
    <source>
        <dbReference type="ARBA" id="ARBA00009986"/>
    </source>
</evidence>
<feature type="domain" description="Aldehyde dehydrogenase" evidence="5">
    <location>
        <begin position="306"/>
        <end position="426"/>
    </location>
</feature>
<evidence type="ECO:0000256" key="4">
    <source>
        <dbReference type="PIRSR" id="PIRSR036492-1"/>
    </source>
</evidence>
<dbReference type="PIRSF" id="PIRSF036492">
    <property type="entry name" value="ALDH"/>
    <property type="match status" value="1"/>
</dbReference>
<dbReference type="PANTHER" id="PTHR43570:SF16">
    <property type="entry name" value="ALDEHYDE DEHYDROGENASE TYPE III, ISOFORM Q"/>
    <property type="match status" value="1"/>
</dbReference>
<name>A0A165L1Z1_PELLU</name>
<dbReference type="PANTHER" id="PTHR43570">
    <property type="entry name" value="ALDEHYDE DEHYDROGENASE"/>
    <property type="match status" value="1"/>
</dbReference>
<dbReference type="InterPro" id="IPR015590">
    <property type="entry name" value="Aldehyde_DH_dom"/>
</dbReference>
<dbReference type="GO" id="GO:0006081">
    <property type="term" value="P:aldehyde metabolic process"/>
    <property type="evidence" value="ECO:0007669"/>
    <property type="project" value="InterPro"/>
</dbReference>
<accession>A0A165L1Z1</accession>
<organism evidence="6 7">
    <name type="scientific">Pelodictyon luteolum</name>
    <dbReference type="NCBI Taxonomy" id="1100"/>
    <lineage>
        <taxon>Bacteria</taxon>
        <taxon>Pseudomonadati</taxon>
        <taxon>Chlorobiota</taxon>
        <taxon>Chlorobiia</taxon>
        <taxon>Chlorobiales</taxon>
        <taxon>Chlorobiaceae</taxon>
        <taxon>Chlorobium/Pelodictyon group</taxon>
        <taxon>Pelodictyon</taxon>
    </lineage>
</organism>
<dbReference type="InterPro" id="IPR016162">
    <property type="entry name" value="Ald_DH_N"/>
</dbReference>